<reference evidence="1" key="1">
    <citation type="journal article" date="2020" name="Stud. Mycol.">
        <title>101 Dothideomycetes genomes: a test case for predicting lifestyles and emergence of pathogens.</title>
        <authorList>
            <person name="Haridas S."/>
            <person name="Albert R."/>
            <person name="Binder M."/>
            <person name="Bloem J."/>
            <person name="Labutti K."/>
            <person name="Salamov A."/>
            <person name="Andreopoulos B."/>
            <person name="Baker S."/>
            <person name="Barry K."/>
            <person name="Bills G."/>
            <person name="Bluhm B."/>
            <person name="Cannon C."/>
            <person name="Castanera R."/>
            <person name="Culley D."/>
            <person name="Daum C."/>
            <person name="Ezra D."/>
            <person name="Gonzalez J."/>
            <person name="Henrissat B."/>
            <person name="Kuo A."/>
            <person name="Liang C."/>
            <person name="Lipzen A."/>
            <person name="Lutzoni F."/>
            <person name="Magnuson J."/>
            <person name="Mondo S."/>
            <person name="Nolan M."/>
            <person name="Ohm R."/>
            <person name="Pangilinan J."/>
            <person name="Park H.-J."/>
            <person name="Ramirez L."/>
            <person name="Alfaro M."/>
            <person name="Sun H."/>
            <person name="Tritt A."/>
            <person name="Yoshinaga Y."/>
            <person name="Zwiers L.-H."/>
            <person name="Turgeon B."/>
            <person name="Goodwin S."/>
            <person name="Spatafora J."/>
            <person name="Crous P."/>
            <person name="Grigoriev I."/>
        </authorList>
    </citation>
    <scope>NUCLEOTIDE SEQUENCE</scope>
    <source>
        <strain evidence="1">SCOH1-5</strain>
    </source>
</reference>
<evidence type="ECO:0000313" key="1">
    <source>
        <dbReference type="EMBL" id="KAF2208201.1"/>
    </source>
</evidence>
<keyword evidence="2" id="KW-1185">Reference proteome</keyword>
<name>A0A6A6F6H6_9PEZI</name>
<gene>
    <name evidence="1" type="ORF">CERZMDRAFT_101652</name>
</gene>
<accession>A0A6A6F6H6</accession>
<sequence length="144" mass="17019">MAQRQTQNQVDESCLAKADRFNKVPITQILNDEGHITQEERAKEVCRLKGEPTFWSRSRHPQALVSIWEDHNSWQMNRKRLQDMKHIREFEQPPEIPELLENVMKSMLERFPELGRGEVVLSVNWIVDSLQVRRYIGDYMSCPA</sequence>
<proteinExistence type="predicted"/>
<protein>
    <submittedName>
        <fullName evidence="1">Uncharacterized protein</fullName>
    </submittedName>
</protein>
<dbReference type="EMBL" id="ML992696">
    <property type="protein sequence ID" value="KAF2208201.1"/>
    <property type="molecule type" value="Genomic_DNA"/>
</dbReference>
<dbReference type="Proteomes" id="UP000799539">
    <property type="component" value="Unassembled WGS sequence"/>
</dbReference>
<evidence type="ECO:0000313" key="2">
    <source>
        <dbReference type="Proteomes" id="UP000799539"/>
    </source>
</evidence>
<organism evidence="1 2">
    <name type="scientific">Cercospora zeae-maydis SCOH1-5</name>
    <dbReference type="NCBI Taxonomy" id="717836"/>
    <lineage>
        <taxon>Eukaryota</taxon>
        <taxon>Fungi</taxon>
        <taxon>Dikarya</taxon>
        <taxon>Ascomycota</taxon>
        <taxon>Pezizomycotina</taxon>
        <taxon>Dothideomycetes</taxon>
        <taxon>Dothideomycetidae</taxon>
        <taxon>Mycosphaerellales</taxon>
        <taxon>Mycosphaerellaceae</taxon>
        <taxon>Cercospora</taxon>
    </lineage>
</organism>
<dbReference type="AlphaFoldDB" id="A0A6A6F6H6"/>
<dbReference type="OrthoDB" id="10373005at2759"/>